<dbReference type="InterPro" id="IPR050375">
    <property type="entry name" value="MFS_TsgA-like"/>
</dbReference>
<feature type="transmembrane region" description="Helical" evidence="11">
    <location>
        <begin position="303"/>
        <end position="327"/>
    </location>
</feature>
<keyword evidence="14" id="KW-1185">Reference proteome</keyword>
<dbReference type="AlphaFoldDB" id="A0A2T3P0V6"/>
<feature type="domain" description="Major facilitator superfamily (MFS) profile" evidence="12">
    <location>
        <begin position="8"/>
        <end position="389"/>
    </location>
</feature>
<dbReference type="PANTHER" id="PTHR43702:SF3">
    <property type="entry name" value="PROTEIN TSGA"/>
    <property type="match status" value="1"/>
</dbReference>
<feature type="transmembrane region" description="Helical" evidence="11">
    <location>
        <begin position="363"/>
        <end position="385"/>
    </location>
</feature>
<evidence type="ECO:0000256" key="9">
    <source>
        <dbReference type="ARBA" id="ARBA00022989"/>
    </source>
</evidence>
<feature type="transmembrane region" description="Helical" evidence="11">
    <location>
        <begin position="256"/>
        <end position="273"/>
    </location>
</feature>
<feature type="transmembrane region" description="Helical" evidence="11">
    <location>
        <begin position="45"/>
        <end position="66"/>
    </location>
</feature>
<dbReference type="GO" id="GO:0005354">
    <property type="term" value="F:galactose transmembrane transporter activity"/>
    <property type="evidence" value="ECO:0007669"/>
    <property type="project" value="InterPro"/>
</dbReference>
<keyword evidence="6" id="KW-0997">Cell inner membrane</keyword>
<feature type="transmembrane region" description="Helical" evidence="11">
    <location>
        <begin position="280"/>
        <end position="297"/>
    </location>
</feature>
<comment type="subcellular location">
    <subcellularLocation>
        <location evidence="2">Cell inner membrane</location>
        <topology evidence="2">Multi-pass membrane protein</topology>
    </subcellularLocation>
</comment>
<evidence type="ECO:0000256" key="3">
    <source>
        <dbReference type="ARBA" id="ARBA00009120"/>
    </source>
</evidence>
<comment type="similarity">
    <text evidence="3">Belongs to the major facilitator superfamily. FHS transporter (TC 2.A.1.7) family.</text>
</comment>
<protein>
    <submittedName>
        <fullName evidence="13">Glucose/galactose MFS transporter</fullName>
    </submittedName>
</protein>
<evidence type="ECO:0000313" key="14">
    <source>
        <dbReference type="Proteomes" id="UP000241771"/>
    </source>
</evidence>
<feature type="transmembrane region" description="Helical" evidence="11">
    <location>
        <begin position="101"/>
        <end position="124"/>
    </location>
</feature>
<dbReference type="GO" id="GO:1904659">
    <property type="term" value="P:D-glucose transmembrane transport"/>
    <property type="evidence" value="ECO:0007669"/>
    <property type="project" value="InterPro"/>
</dbReference>
<dbReference type="EMBL" id="PYMA01000001">
    <property type="protein sequence ID" value="PSW22155.1"/>
    <property type="molecule type" value="Genomic_DNA"/>
</dbReference>
<feature type="transmembrane region" description="Helical" evidence="11">
    <location>
        <begin position="7"/>
        <end position="33"/>
    </location>
</feature>
<keyword evidence="10 11" id="KW-0472">Membrane</keyword>
<evidence type="ECO:0000256" key="6">
    <source>
        <dbReference type="ARBA" id="ARBA00022519"/>
    </source>
</evidence>
<keyword evidence="4" id="KW-0813">Transport</keyword>
<evidence type="ECO:0000256" key="7">
    <source>
        <dbReference type="ARBA" id="ARBA00022597"/>
    </source>
</evidence>
<feature type="transmembrane region" description="Helical" evidence="11">
    <location>
        <begin position="73"/>
        <end position="95"/>
    </location>
</feature>
<dbReference type="Pfam" id="PF07690">
    <property type="entry name" value="MFS_1"/>
    <property type="match status" value="1"/>
</dbReference>
<dbReference type="PROSITE" id="PS50850">
    <property type="entry name" value="MFS"/>
    <property type="match status" value="1"/>
</dbReference>
<comment type="function">
    <text evidence="1">Intake of glucose and galactose.</text>
</comment>
<feature type="transmembrane region" description="Helical" evidence="11">
    <location>
        <begin position="169"/>
        <end position="188"/>
    </location>
</feature>
<keyword evidence="9 11" id="KW-1133">Transmembrane helix</keyword>
<dbReference type="Proteomes" id="UP000241771">
    <property type="component" value="Unassembled WGS sequence"/>
</dbReference>
<dbReference type="InterPro" id="IPR036259">
    <property type="entry name" value="MFS_trans_sf"/>
</dbReference>
<evidence type="ECO:0000256" key="2">
    <source>
        <dbReference type="ARBA" id="ARBA00004429"/>
    </source>
</evidence>
<evidence type="ECO:0000259" key="12">
    <source>
        <dbReference type="PROSITE" id="PS50850"/>
    </source>
</evidence>
<gene>
    <name evidence="13" type="ORF">C9I98_02500</name>
</gene>
<organism evidence="13 14">
    <name type="scientific">Photobacterium sanctipauli</name>
    <dbReference type="NCBI Taxonomy" id="1342794"/>
    <lineage>
        <taxon>Bacteria</taxon>
        <taxon>Pseudomonadati</taxon>
        <taxon>Pseudomonadota</taxon>
        <taxon>Gammaproteobacteria</taxon>
        <taxon>Vibrionales</taxon>
        <taxon>Vibrionaceae</taxon>
        <taxon>Photobacterium</taxon>
    </lineage>
</organism>
<dbReference type="InterPro" id="IPR011701">
    <property type="entry name" value="MFS"/>
</dbReference>
<evidence type="ECO:0000256" key="8">
    <source>
        <dbReference type="ARBA" id="ARBA00022692"/>
    </source>
</evidence>
<accession>A0A2T3P0V6</accession>
<feature type="transmembrane region" description="Helical" evidence="11">
    <location>
        <begin position="214"/>
        <end position="236"/>
    </location>
</feature>
<dbReference type="NCBIfam" id="TIGR01272">
    <property type="entry name" value="gluP"/>
    <property type="match status" value="1"/>
</dbReference>
<evidence type="ECO:0000256" key="4">
    <source>
        <dbReference type="ARBA" id="ARBA00022448"/>
    </source>
</evidence>
<dbReference type="RefSeq" id="WP_107271531.1">
    <property type="nucleotide sequence ID" value="NZ_PYMA01000001.1"/>
</dbReference>
<evidence type="ECO:0000256" key="11">
    <source>
        <dbReference type="SAM" id="Phobius"/>
    </source>
</evidence>
<dbReference type="InterPro" id="IPR005964">
    <property type="entry name" value="Glc/Gal_transptr_bac"/>
</dbReference>
<dbReference type="PANTHER" id="PTHR43702">
    <property type="entry name" value="L-FUCOSE-PROTON SYMPORTER"/>
    <property type="match status" value="1"/>
</dbReference>
<proteinExistence type="inferred from homology"/>
<feature type="transmembrane region" description="Helical" evidence="11">
    <location>
        <begin position="339"/>
        <end position="357"/>
    </location>
</feature>
<dbReference type="SUPFAM" id="SSF103473">
    <property type="entry name" value="MFS general substrate transporter"/>
    <property type="match status" value="1"/>
</dbReference>
<evidence type="ECO:0000256" key="10">
    <source>
        <dbReference type="ARBA" id="ARBA00023136"/>
    </source>
</evidence>
<dbReference type="GO" id="GO:0005886">
    <property type="term" value="C:plasma membrane"/>
    <property type="evidence" value="ECO:0007669"/>
    <property type="project" value="UniProtKB-SubCell"/>
</dbReference>
<name>A0A2T3P0V6_9GAMM</name>
<sequence>MKTKSITALSLLSCVFFFWGFLTAINTVLVPYAKEAFGLSITQSMLIQTVFFSSPLLVCLPTVRLIRRVGYKLALLSGLGAISIGALSIIPALYIESFLALLGAILVIASGVAMLQVIANPYVVAIGPVESASQRLTFASSINSLGTTVGPYIGAYALFSSSSFELPTVMYLAVASAIILVALAIATMNMDEPKVNQQPIEEESAGNILAHRHLVFGIVAIFCYTGAETSIGSFLVSYLTNYAGYPQMAAAKMVTLYWGGAMIGRIIGSLIFGKLNPRKILASNTVLAILVTLTAMLKPGSASAIALVALGLLNSIMYPVIFSLALAKVGHLKERASGMLVMAGAGGAIVPLIQTYISETTNMAHSFLIPAGCYLFILIYSALLYRPKAKPEGNRQAISNLV</sequence>
<dbReference type="GO" id="GO:0055056">
    <property type="term" value="F:D-glucose transmembrane transporter activity"/>
    <property type="evidence" value="ECO:0007669"/>
    <property type="project" value="InterPro"/>
</dbReference>
<comment type="caution">
    <text evidence="13">The sequence shown here is derived from an EMBL/GenBank/DDBJ whole genome shotgun (WGS) entry which is preliminary data.</text>
</comment>
<feature type="transmembrane region" description="Helical" evidence="11">
    <location>
        <begin position="136"/>
        <end position="157"/>
    </location>
</feature>
<keyword evidence="5" id="KW-1003">Cell membrane</keyword>
<evidence type="ECO:0000256" key="1">
    <source>
        <dbReference type="ARBA" id="ARBA00003321"/>
    </source>
</evidence>
<keyword evidence="7" id="KW-0762">Sugar transport</keyword>
<dbReference type="InterPro" id="IPR020846">
    <property type="entry name" value="MFS_dom"/>
</dbReference>
<reference evidence="13 14" key="1">
    <citation type="submission" date="2018-01" db="EMBL/GenBank/DDBJ databases">
        <title>Whole genome sequencing of Histamine producing bacteria.</title>
        <authorList>
            <person name="Butler K."/>
        </authorList>
    </citation>
    <scope>NUCLEOTIDE SEQUENCE [LARGE SCALE GENOMIC DNA]</scope>
    <source>
        <strain evidence="13 14">DSM 100436</strain>
    </source>
</reference>
<keyword evidence="8 11" id="KW-0812">Transmembrane</keyword>
<evidence type="ECO:0000313" key="13">
    <source>
        <dbReference type="EMBL" id="PSW22155.1"/>
    </source>
</evidence>
<evidence type="ECO:0000256" key="5">
    <source>
        <dbReference type="ARBA" id="ARBA00022475"/>
    </source>
</evidence>
<dbReference type="Gene3D" id="1.20.1250.20">
    <property type="entry name" value="MFS general substrate transporter like domains"/>
    <property type="match status" value="2"/>
</dbReference>